<feature type="coiled-coil region" evidence="1">
    <location>
        <begin position="108"/>
        <end position="135"/>
    </location>
</feature>
<keyword evidence="2" id="KW-0812">Transmembrane</keyword>
<dbReference type="EMBL" id="JAFDVH010000023">
    <property type="protein sequence ID" value="KAG7455925.1"/>
    <property type="molecule type" value="Genomic_DNA"/>
</dbReference>
<evidence type="ECO:0000256" key="2">
    <source>
        <dbReference type="SAM" id="Phobius"/>
    </source>
</evidence>
<feature type="coiled-coil region" evidence="1">
    <location>
        <begin position="171"/>
        <end position="233"/>
    </location>
</feature>
<gene>
    <name evidence="3" type="ORF">MATL_G00246270</name>
</gene>
<reference evidence="3" key="1">
    <citation type="submission" date="2021-01" db="EMBL/GenBank/DDBJ databases">
        <authorList>
            <person name="Zahm M."/>
            <person name="Roques C."/>
            <person name="Cabau C."/>
            <person name="Klopp C."/>
            <person name="Donnadieu C."/>
            <person name="Jouanno E."/>
            <person name="Lampietro C."/>
            <person name="Louis A."/>
            <person name="Herpin A."/>
            <person name="Echchiki A."/>
            <person name="Berthelot C."/>
            <person name="Parey E."/>
            <person name="Roest-Crollius H."/>
            <person name="Braasch I."/>
            <person name="Postlethwait J."/>
            <person name="Bobe J."/>
            <person name="Montfort J."/>
            <person name="Bouchez O."/>
            <person name="Begum T."/>
            <person name="Mejri S."/>
            <person name="Adams A."/>
            <person name="Chen W.-J."/>
            <person name="Guiguen Y."/>
        </authorList>
    </citation>
    <scope>NUCLEOTIDE SEQUENCE</scope>
    <source>
        <strain evidence="3">YG-15Mar2019-1</strain>
        <tissue evidence="3">Brain</tissue>
    </source>
</reference>
<evidence type="ECO:0000313" key="3">
    <source>
        <dbReference type="EMBL" id="KAG7455925.1"/>
    </source>
</evidence>
<evidence type="ECO:0000256" key="1">
    <source>
        <dbReference type="SAM" id="Coils"/>
    </source>
</evidence>
<feature type="transmembrane region" description="Helical" evidence="2">
    <location>
        <begin position="141"/>
        <end position="166"/>
    </location>
</feature>
<name>A0A9D3PC65_MEGAT</name>
<keyword evidence="4" id="KW-1185">Reference proteome</keyword>
<proteinExistence type="predicted"/>
<sequence>MWSAEQREELFVRAVVPNLKEGIDYFNTLTSILLDYEESKKQTVQQVIQNGKQSLEQSETAARNELSKVDDYSLSLTVRKGDLARQKEGKTTELNNLRSDCQCIVTTLETYREALAEAERHAASARDNLNGLRRKQEENEAVRNAGIGIMFIPIIGTIIGAVMVGVSQTDLDNAKWAAERAENELRNWQERVNSYDAKLREKQWQKQQRKSEIEYCEQTLQQLEWSLQEVNQQRTNIARVQEKLRSAVNILGTLAGRASVAETQTRRIVLLAPVVNILGEIIKLTLEIAGNKKYQILSQPCVREAIQSLQEIYQKVSAVDDEQSLNELQFE</sequence>
<keyword evidence="2" id="KW-1133">Transmembrane helix</keyword>
<evidence type="ECO:0000313" key="4">
    <source>
        <dbReference type="Proteomes" id="UP001046870"/>
    </source>
</evidence>
<dbReference type="Gene3D" id="1.20.1170.10">
    <property type="match status" value="1"/>
</dbReference>
<dbReference type="Proteomes" id="UP001046870">
    <property type="component" value="Chromosome 23"/>
</dbReference>
<dbReference type="OrthoDB" id="10260387at2759"/>
<dbReference type="AlphaFoldDB" id="A0A9D3PC65"/>
<protein>
    <submittedName>
        <fullName evidence="3">Uncharacterized protein</fullName>
    </submittedName>
</protein>
<accession>A0A9D3PC65</accession>
<keyword evidence="1" id="KW-0175">Coiled coil</keyword>
<keyword evidence="2" id="KW-0472">Membrane</keyword>
<organism evidence="3 4">
    <name type="scientific">Megalops atlanticus</name>
    <name type="common">Tarpon</name>
    <name type="synonym">Clupea gigantea</name>
    <dbReference type="NCBI Taxonomy" id="7932"/>
    <lineage>
        <taxon>Eukaryota</taxon>
        <taxon>Metazoa</taxon>
        <taxon>Chordata</taxon>
        <taxon>Craniata</taxon>
        <taxon>Vertebrata</taxon>
        <taxon>Euteleostomi</taxon>
        <taxon>Actinopterygii</taxon>
        <taxon>Neopterygii</taxon>
        <taxon>Teleostei</taxon>
        <taxon>Elopiformes</taxon>
        <taxon>Megalopidae</taxon>
        <taxon>Megalops</taxon>
    </lineage>
</organism>
<comment type="caution">
    <text evidence="3">The sequence shown here is derived from an EMBL/GenBank/DDBJ whole genome shotgun (WGS) entry which is preliminary data.</text>
</comment>